<dbReference type="EMBL" id="JANPWB010000014">
    <property type="protein sequence ID" value="KAJ1098586.1"/>
    <property type="molecule type" value="Genomic_DNA"/>
</dbReference>
<evidence type="ECO:0000313" key="1">
    <source>
        <dbReference type="EMBL" id="KAJ1098586.1"/>
    </source>
</evidence>
<dbReference type="AlphaFoldDB" id="A0AAV7M450"/>
<gene>
    <name evidence="1" type="ORF">NDU88_003694</name>
</gene>
<organism evidence="1 2">
    <name type="scientific">Pleurodeles waltl</name>
    <name type="common">Iberian ribbed newt</name>
    <dbReference type="NCBI Taxonomy" id="8319"/>
    <lineage>
        <taxon>Eukaryota</taxon>
        <taxon>Metazoa</taxon>
        <taxon>Chordata</taxon>
        <taxon>Craniata</taxon>
        <taxon>Vertebrata</taxon>
        <taxon>Euteleostomi</taxon>
        <taxon>Amphibia</taxon>
        <taxon>Batrachia</taxon>
        <taxon>Caudata</taxon>
        <taxon>Salamandroidea</taxon>
        <taxon>Salamandridae</taxon>
        <taxon>Pleurodelinae</taxon>
        <taxon>Pleurodeles</taxon>
    </lineage>
</organism>
<dbReference type="Proteomes" id="UP001066276">
    <property type="component" value="Chromosome 10"/>
</dbReference>
<protein>
    <submittedName>
        <fullName evidence="1">Uncharacterized protein</fullName>
    </submittedName>
</protein>
<reference evidence="1" key="1">
    <citation type="journal article" date="2022" name="bioRxiv">
        <title>Sequencing and chromosome-scale assembly of the giantPleurodeles waltlgenome.</title>
        <authorList>
            <person name="Brown T."/>
            <person name="Elewa A."/>
            <person name="Iarovenko S."/>
            <person name="Subramanian E."/>
            <person name="Araus A.J."/>
            <person name="Petzold A."/>
            <person name="Susuki M."/>
            <person name="Suzuki K.-i.T."/>
            <person name="Hayashi T."/>
            <person name="Toyoda A."/>
            <person name="Oliveira C."/>
            <person name="Osipova E."/>
            <person name="Leigh N.D."/>
            <person name="Simon A."/>
            <person name="Yun M.H."/>
        </authorList>
    </citation>
    <scope>NUCLEOTIDE SEQUENCE</scope>
    <source>
        <strain evidence="1">20211129_DDA</strain>
        <tissue evidence="1">Liver</tissue>
    </source>
</reference>
<comment type="caution">
    <text evidence="1">The sequence shown here is derived from an EMBL/GenBank/DDBJ whole genome shotgun (WGS) entry which is preliminary data.</text>
</comment>
<proteinExistence type="predicted"/>
<evidence type="ECO:0000313" key="2">
    <source>
        <dbReference type="Proteomes" id="UP001066276"/>
    </source>
</evidence>
<name>A0AAV7M450_PLEWA</name>
<accession>A0AAV7M450</accession>
<sequence length="114" mass="12700">MVAGAWTERCRLTAVYSSCLRPQGLCTLSMEAVQTGLINYRPVTNRLVGERVERSDTCTGISSHFTFEVSLSHDTSISELHDVTLKLFTSDSCTEIYEGLEYPDLPHSLPDVRS</sequence>
<keyword evidence="2" id="KW-1185">Reference proteome</keyword>